<dbReference type="Gene3D" id="1.10.1410.10">
    <property type="match status" value="1"/>
</dbReference>
<evidence type="ECO:0000313" key="3">
    <source>
        <dbReference type="EMBL" id="EST43384.1"/>
    </source>
</evidence>
<dbReference type="VEuPathDB" id="GiardiaDB:SS50377_27315"/>
<dbReference type="InterPro" id="IPR043519">
    <property type="entry name" value="NT_sf"/>
</dbReference>
<dbReference type="GO" id="GO:0031123">
    <property type="term" value="P:RNA 3'-end processing"/>
    <property type="evidence" value="ECO:0007669"/>
    <property type="project" value="TreeGrafter"/>
</dbReference>
<gene>
    <name evidence="3" type="ORF">SS50377_17064</name>
    <name evidence="4" type="ORF">SS50377_27315</name>
</gene>
<dbReference type="EMBL" id="AUWU02000007">
    <property type="protein sequence ID" value="KAH0571021.1"/>
    <property type="molecule type" value="Genomic_DNA"/>
</dbReference>
<accession>V6LRG9</accession>
<reference evidence="3 4" key="1">
    <citation type="journal article" date="2014" name="PLoS Genet.">
        <title>The Genome of Spironucleus salmonicida Highlights a Fish Pathogen Adapted to Fluctuating Environments.</title>
        <authorList>
            <person name="Xu F."/>
            <person name="Jerlstrom-Hultqvist J."/>
            <person name="Einarsson E."/>
            <person name="Astvaldsson A."/>
            <person name="Svard S.G."/>
            <person name="Andersson J.O."/>
        </authorList>
    </citation>
    <scope>NUCLEOTIDE SEQUENCE</scope>
    <source>
        <strain evidence="4">ATCC 50377</strain>
    </source>
</reference>
<evidence type="ECO:0000313" key="5">
    <source>
        <dbReference type="Proteomes" id="UP000018208"/>
    </source>
</evidence>
<dbReference type="GO" id="GO:0043634">
    <property type="term" value="P:polyadenylation-dependent ncRNA catabolic process"/>
    <property type="evidence" value="ECO:0007669"/>
    <property type="project" value="TreeGrafter"/>
</dbReference>
<sequence>MKQLHQLLSSMDKQDKTRPSMDVSNMVMDKSAPVVKVCSKERLPFKSKNTHYFKKLDEEIKQYVTWALLTENELLKRNQFVEKVQQLVDAIAPGYKVLVFGSQSCGMASYFSDIDLNVANLSDAHIQMLVQRLQAIAPGTKYIKAKVPIISGIAQELQIDFDISFTQKEVIQQDILRLSGLAQEVKNLLVVMKAYLKQRNLHTPHVGGLSGHLLLQLVLVLVQNRDSYFPYKRQSYGSAQLLLEFLQFYGQMFNYTYMYIYLNDKGAYSLRVRGDTIYQRCMQGRKPVLCIINQTAEVGGGVYKFETLSEVFDKTYLDMMHVNFQSVLGRIIGVDRVGIRSRELIGEGDEEDEDKNEEEDIQEVQEV</sequence>
<dbReference type="SUPFAM" id="SSF81301">
    <property type="entry name" value="Nucleotidyltransferase"/>
    <property type="match status" value="1"/>
</dbReference>
<dbReference type="GO" id="GO:0031499">
    <property type="term" value="C:TRAMP complex"/>
    <property type="evidence" value="ECO:0007669"/>
    <property type="project" value="TreeGrafter"/>
</dbReference>
<reference evidence="4" key="2">
    <citation type="submission" date="2020-12" db="EMBL/GenBank/DDBJ databases">
        <title>New Spironucleus salmonicida genome in near-complete chromosomes.</title>
        <authorList>
            <person name="Xu F."/>
            <person name="Kurt Z."/>
            <person name="Jimenez-Gonzalez A."/>
            <person name="Astvaldsson A."/>
            <person name="Andersson J.O."/>
            <person name="Svard S.G."/>
        </authorList>
    </citation>
    <scope>NUCLEOTIDE SEQUENCE</scope>
    <source>
        <strain evidence="4">ATCC 50377</strain>
    </source>
</reference>
<feature type="region of interest" description="Disordered" evidence="1">
    <location>
        <begin position="345"/>
        <end position="367"/>
    </location>
</feature>
<dbReference type="EMBL" id="KI546139">
    <property type="protein sequence ID" value="EST43384.1"/>
    <property type="molecule type" value="Genomic_DNA"/>
</dbReference>
<feature type="compositionally biased region" description="Acidic residues" evidence="1">
    <location>
        <begin position="346"/>
        <end position="367"/>
    </location>
</feature>
<evidence type="ECO:0000256" key="1">
    <source>
        <dbReference type="SAM" id="MobiDB-lite"/>
    </source>
</evidence>
<organism evidence="3">
    <name type="scientific">Spironucleus salmonicida</name>
    <dbReference type="NCBI Taxonomy" id="348837"/>
    <lineage>
        <taxon>Eukaryota</taxon>
        <taxon>Metamonada</taxon>
        <taxon>Diplomonadida</taxon>
        <taxon>Hexamitidae</taxon>
        <taxon>Hexamitinae</taxon>
        <taxon>Spironucleus</taxon>
    </lineage>
</organism>
<dbReference type="PANTHER" id="PTHR23092">
    <property type="entry name" value="POLY(A) RNA POLYMERASE"/>
    <property type="match status" value="1"/>
</dbReference>
<dbReference type="InterPro" id="IPR054708">
    <property type="entry name" value="MTPAP-like_central"/>
</dbReference>
<dbReference type="AlphaFoldDB" id="V6LRG9"/>
<feature type="domain" description="Poly(A) RNA polymerase mitochondrial-like central palm" evidence="2">
    <location>
        <begin position="56"/>
        <end position="168"/>
    </location>
</feature>
<dbReference type="PANTHER" id="PTHR23092:SF15">
    <property type="entry name" value="INACTIVE NON-CANONICAL POLY(A) RNA POLYMERASE PROTEIN TRF4-2-RELATED"/>
    <property type="match status" value="1"/>
</dbReference>
<name>V6LRG9_9EUKA</name>
<keyword evidence="5" id="KW-1185">Reference proteome</keyword>
<dbReference type="SUPFAM" id="SSF81631">
    <property type="entry name" value="PAP/OAS1 substrate-binding domain"/>
    <property type="match status" value="1"/>
</dbReference>
<dbReference type="Gene3D" id="3.30.460.10">
    <property type="entry name" value="Beta Polymerase, domain 2"/>
    <property type="match status" value="1"/>
</dbReference>
<dbReference type="GO" id="GO:1990817">
    <property type="term" value="F:poly(A) RNA polymerase activity"/>
    <property type="evidence" value="ECO:0007669"/>
    <property type="project" value="InterPro"/>
</dbReference>
<dbReference type="GO" id="GO:0046872">
    <property type="term" value="F:metal ion binding"/>
    <property type="evidence" value="ECO:0007669"/>
    <property type="project" value="UniProtKB-KW"/>
</dbReference>
<proteinExistence type="predicted"/>
<protein>
    <submittedName>
        <fullName evidence="4">DNA polymerase sigma family protein</fullName>
    </submittedName>
    <submittedName>
        <fullName evidence="3">Poly(A) polymerase domain-containing protein</fullName>
    </submittedName>
</protein>
<dbReference type="InterPro" id="IPR045862">
    <property type="entry name" value="Trf4-like"/>
</dbReference>
<dbReference type="Pfam" id="PF22600">
    <property type="entry name" value="MTPAP-like_central"/>
    <property type="match status" value="1"/>
</dbReference>
<dbReference type="Proteomes" id="UP000018208">
    <property type="component" value="Unassembled WGS sequence"/>
</dbReference>
<evidence type="ECO:0000313" key="4">
    <source>
        <dbReference type="EMBL" id="KAH0571021.1"/>
    </source>
</evidence>
<evidence type="ECO:0000259" key="2">
    <source>
        <dbReference type="Pfam" id="PF22600"/>
    </source>
</evidence>
<feature type="region of interest" description="Disordered" evidence="1">
    <location>
        <begin position="1"/>
        <end position="20"/>
    </location>
</feature>
<dbReference type="CDD" id="cd05402">
    <property type="entry name" value="NT_PAP_TUTase"/>
    <property type="match status" value="1"/>
</dbReference>
<dbReference type="GO" id="GO:0003729">
    <property type="term" value="F:mRNA binding"/>
    <property type="evidence" value="ECO:0007669"/>
    <property type="project" value="TreeGrafter"/>
</dbReference>
<dbReference type="OrthoDB" id="273917at2759"/>
<dbReference type="GO" id="GO:0005730">
    <property type="term" value="C:nucleolus"/>
    <property type="evidence" value="ECO:0007669"/>
    <property type="project" value="TreeGrafter"/>
</dbReference>
<feature type="compositionally biased region" description="Polar residues" evidence="1">
    <location>
        <begin position="1"/>
        <end position="11"/>
    </location>
</feature>